<evidence type="ECO:0000313" key="1">
    <source>
        <dbReference type="EMBL" id="KFD67362.1"/>
    </source>
</evidence>
<protein>
    <submittedName>
        <fullName evidence="1">Uncharacterized protein</fullName>
    </submittedName>
</protein>
<gene>
    <name evidence="1" type="ORF">M514_20398</name>
</gene>
<reference evidence="1" key="1">
    <citation type="journal article" date="2014" name="Nat. Genet.">
        <title>Genome and transcriptome of the porcine whipworm Trichuris suis.</title>
        <authorList>
            <person name="Jex A.R."/>
            <person name="Nejsum P."/>
            <person name="Schwarz E.M."/>
            <person name="Hu L."/>
            <person name="Young N.D."/>
            <person name="Hall R.S."/>
            <person name="Korhonen P.K."/>
            <person name="Liao S."/>
            <person name="Thamsborg S."/>
            <person name="Xia J."/>
            <person name="Xu P."/>
            <person name="Wang S."/>
            <person name="Scheerlinck J.P."/>
            <person name="Hofmann A."/>
            <person name="Sternberg P.W."/>
            <person name="Wang J."/>
            <person name="Gasser R.B."/>
        </authorList>
    </citation>
    <scope>NUCLEOTIDE SEQUENCE [LARGE SCALE GENOMIC DNA]</scope>
    <source>
        <strain evidence="1">DCEP-RM93F</strain>
    </source>
</reference>
<name>A0A085ND16_9BILA</name>
<sequence length="116" mass="13296">MRFIRDEQLAQDLLFARDLKTDAEGESIFRVVDHFFERKAISRKNIVAVATDAPQSMYAISALNKIPKEKDPGSVIYKTKPHDQQRWRLTGQRSVVTVDSLHYAITPPSDNLTDYC</sequence>
<dbReference type="AlphaFoldDB" id="A0A085ND16"/>
<accession>A0A085ND16</accession>
<proteinExistence type="predicted"/>
<dbReference type="EMBL" id="KL367515">
    <property type="protein sequence ID" value="KFD67362.1"/>
    <property type="molecule type" value="Genomic_DNA"/>
</dbReference>
<organism evidence="1">
    <name type="scientific">Trichuris suis</name>
    <name type="common">pig whipworm</name>
    <dbReference type="NCBI Taxonomy" id="68888"/>
    <lineage>
        <taxon>Eukaryota</taxon>
        <taxon>Metazoa</taxon>
        <taxon>Ecdysozoa</taxon>
        <taxon>Nematoda</taxon>
        <taxon>Enoplea</taxon>
        <taxon>Dorylaimia</taxon>
        <taxon>Trichinellida</taxon>
        <taxon>Trichuridae</taxon>
        <taxon>Trichuris</taxon>
    </lineage>
</organism>
<dbReference type="Proteomes" id="UP000030758">
    <property type="component" value="Unassembled WGS sequence"/>
</dbReference>